<dbReference type="GO" id="GO:0046416">
    <property type="term" value="P:D-amino acid metabolic process"/>
    <property type="evidence" value="ECO:0007669"/>
    <property type="project" value="InterPro"/>
</dbReference>
<evidence type="ECO:0000256" key="3">
    <source>
        <dbReference type="ARBA" id="ARBA00022630"/>
    </source>
</evidence>
<dbReference type="RefSeq" id="WP_101459862.1">
    <property type="nucleotide sequence ID" value="NZ_CP025408.1"/>
</dbReference>
<evidence type="ECO:0000256" key="1">
    <source>
        <dbReference type="ARBA" id="ARBA00001974"/>
    </source>
</evidence>
<dbReference type="Proteomes" id="UP000233742">
    <property type="component" value="Chromosome"/>
</dbReference>
<dbReference type="Pfam" id="PF01266">
    <property type="entry name" value="DAO"/>
    <property type="match status" value="1"/>
</dbReference>
<dbReference type="SUPFAM" id="SSF51971">
    <property type="entry name" value="Nucleotide-binding domain"/>
    <property type="match status" value="1"/>
</dbReference>
<keyword evidence="12" id="KW-1185">Reference proteome</keyword>
<evidence type="ECO:0000313" key="12">
    <source>
        <dbReference type="Proteomes" id="UP000233742"/>
    </source>
</evidence>
<evidence type="ECO:0000313" key="11">
    <source>
        <dbReference type="EMBL" id="AUH33192.1"/>
    </source>
</evidence>
<dbReference type="AlphaFoldDB" id="A0A2K9EYK7"/>
<keyword evidence="4" id="KW-0274">FAD</keyword>
<evidence type="ECO:0000256" key="6">
    <source>
        <dbReference type="ARBA" id="ARBA00039101"/>
    </source>
</evidence>
<comment type="cofactor">
    <cofactor evidence="1">
        <name>FAD</name>
        <dbReference type="ChEBI" id="CHEBI:57692"/>
    </cofactor>
</comment>
<dbReference type="InterPro" id="IPR036188">
    <property type="entry name" value="FAD/NAD-bd_sf"/>
</dbReference>
<dbReference type="OrthoDB" id="9790035at2"/>
<keyword evidence="5" id="KW-0560">Oxidoreductase</keyword>
<dbReference type="EC" id="1.4.3.3" evidence="6"/>
<accession>A0A2K9EYK7</accession>
<dbReference type="InterPro" id="IPR006076">
    <property type="entry name" value="FAD-dep_OxRdtase"/>
</dbReference>
<feature type="chain" id="PRO_5014623049" description="D-amino-acid oxidase" evidence="9">
    <location>
        <begin position="22"/>
        <end position="313"/>
    </location>
</feature>
<gene>
    <name evidence="11" type="ORF">CUV01_07130</name>
</gene>
<dbReference type="Gene3D" id="3.50.50.60">
    <property type="entry name" value="FAD/NAD(P)-binding domain"/>
    <property type="match status" value="1"/>
</dbReference>
<feature type="domain" description="FAD dependent oxidoreductase" evidence="10">
    <location>
        <begin position="3"/>
        <end position="304"/>
    </location>
</feature>
<evidence type="ECO:0000256" key="7">
    <source>
        <dbReference type="ARBA" id="ARBA00039751"/>
    </source>
</evidence>
<evidence type="ECO:0000259" key="10">
    <source>
        <dbReference type="Pfam" id="PF01266"/>
    </source>
</evidence>
<evidence type="ECO:0000256" key="5">
    <source>
        <dbReference type="ARBA" id="ARBA00023002"/>
    </source>
</evidence>
<dbReference type="Gene3D" id="3.30.9.10">
    <property type="entry name" value="D-Amino Acid Oxidase, subunit A, domain 2"/>
    <property type="match status" value="1"/>
</dbReference>
<dbReference type="PANTHER" id="PTHR11530:SF11">
    <property type="entry name" value="D-ASPARTATE OXIDASE"/>
    <property type="match status" value="1"/>
</dbReference>
<reference evidence="11 12" key="1">
    <citation type="submission" date="2017-12" db="EMBL/GenBank/DDBJ databases">
        <authorList>
            <person name="Hurst M.R.H."/>
        </authorList>
    </citation>
    <scope>NUCLEOTIDE SEQUENCE [LARGE SCALE GENOMIC DNA]</scope>
    <source>
        <strain evidence="11 12">BM15</strain>
    </source>
</reference>
<dbReference type="GO" id="GO:0003884">
    <property type="term" value="F:D-amino-acid oxidase activity"/>
    <property type="evidence" value="ECO:0007669"/>
    <property type="project" value="UniProtKB-EC"/>
</dbReference>
<dbReference type="GO" id="GO:0071949">
    <property type="term" value="F:FAD binding"/>
    <property type="evidence" value="ECO:0007669"/>
    <property type="project" value="InterPro"/>
</dbReference>
<evidence type="ECO:0000256" key="9">
    <source>
        <dbReference type="SAM" id="SignalP"/>
    </source>
</evidence>
<comment type="catalytic activity">
    <reaction evidence="8">
        <text>a D-alpha-amino acid + O2 + H2O = a 2-oxocarboxylate + H2O2 + NH4(+)</text>
        <dbReference type="Rhea" id="RHEA:21816"/>
        <dbReference type="ChEBI" id="CHEBI:15377"/>
        <dbReference type="ChEBI" id="CHEBI:15379"/>
        <dbReference type="ChEBI" id="CHEBI:16240"/>
        <dbReference type="ChEBI" id="CHEBI:28938"/>
        <dbReference type="ChEBI" id="CHEBI:35179"/>
        <dbReference type="ChEBI" id="CHEBI:59871"/>
        <dbReference type="EC" id="1.4.3.3"/>
    </reaction>
    <physiologicalReaction direction="left-to-right" evidence="8">
        <dbReference type="Rhea" id="RHEA:21817"/>
    </physiologicalReaction>
</comment>
<organism evidence="11 12">
    <name type="scientific">Paracoccus tegillarcae</name>
    <dbReference type="NCBI Taxonomy" id="1529068"/>
    <lineage>
        <taxon>Bacteria</taxon>
        <taxon>Pseudomonadati</taxon>
        <taxon>Pseudomonadota</taxon>
        <taxon>Alphaproteobacteria</taxon>
        <taxon>Rhodobacterales</taxon>
        <taxon>Paracoccaceae</taxon>
        <taxon>Paracoccus</taxon>
    </lineage>
</organism>
<keyword evidence="9" id="KW-0732">Signal</keyword>
<dbReference type="SUPFAM" id="SSF54373">
    <property type="entry name" value="FAD-linked reductases, C-terminal domain"/>
    <property type="match status" value="1"/>
</dbReference>
<protein>
    <recommendedName>
        <fullName evidence="7">D-amino-acid oxidase</fullName>
        <ecNumber evidence="6">1.4.3.3</ecNumber>
    </recommendedName>
</protein>
<evidence type="ECO:0000256" key="8">
    <source>
        <dbReference type="ARBA" id="ARBA00049547"/>
    </source>
</evidence>
<dbReference type="PANTHER" id="PTHR11530">
    <property type="entry name" value="D-AMINO ACID OXIDASE"/>
    <property type="match status" value="1"/>
</dbReference>
<name>A0A2K9EYK7_9RHOB</name>
<dbReference type="EMBL" id="CP025408">
    <property type="protein sequence ID" value="AUH33192.1"/>
    <property type="molecule type" value="Genomic_DNA"/>
</dbReference>
<comment type="similarity">
    <text evidence="2">Belongs to the DAMOX/DASOX family.</text>
</comment>
<dbReference type="KEGG" id="paro:CUV01_07130"/>
<dbReference type="InterPro" id="IPR023209">
    <property type="entry name" value="DAO"/>
</dbReference>
<feature type="signal peptide" evidence="9">
    <location>
        <begin position="1"/>
        <end position="21"/>
    </location>
</feature>
<evidence type="ECO:0000256" key="4">
    <source>
        <dbReference type="ARBA" id="ARBA00022827"/>
    </source>
</evidence>
<proteinExistence type="inferred from homology"/>
<evidence type="ECO:0000256" key="2">
    <source>
        <dbReference type="ARBA" id="ARBA00006730"/>
    </source>
</evidence>
<keyword evidence="3" id="KW-0285">Flavoprotein</keyword>
<sequence>MISVLGAGVAGLCAATSLARAGLPVEVILPTDAPPAVSALAGGMLAPFCEGEDAPDLVVTRGAAALDWWSRYTPVTRRGTLVLAPPRDSAELDRFARATTAHRWVEPAHLEPDLAGRFVRGLFFAREGHLDPGAALAALRQGLLSRGVHFRDRPSAGRGDKIVDCRGTAAADLLPDLRSIRGEMLMIHAPDVTLTRPIRLIHPRFPCYVVPRGEGRYMIGATMVETAQAGPITARAVMELLAAAYAIHPAFAEARLIETGVGLRPSFPDNIPALRRVDGRVHMNGMHRHGFLMAPVLADELAQMLTKETADAD</sequence>